<keyword evidence="8" id="KW-1185">Reference proteome</keyword>
<evidence type="ECO:0000313" key="8">
    <source>
        <dbReference type="Proteomes" id="UP000184139"/>
    </source>
</evidence>
<dbReference type="GO" id="GO:0051539">
    <property type="term" value="F:4 iron, 4 sulfur cluster binding"/>
    <property type="evidence" value="ECO:0007669"/>
    <property type="project" value="UniProtKB-KW"/>
</dbReference>
<dbReference type="STRING" id="1121409.SAMN02745124_00603"/>
<dbReference type="SUPFAM" id="SSF50249">
    <property type="entry name" value="Nucleic acid-binding proteins"/>
    <property type="match status" value="1"/>
</dbReference>
<keyword evidence="1" id="KW-0479">Metal-binding</keyword>
<dbReference type="GO" id="GO:0070041">
    <property type="term" value="F:rRNA (uridine-C5-)-methyltransferase activity"/>
    <property type="evidence" value="ECO:0007669"/>
    <property type="project" value="TreeGrafter"/>
</dbReference>
<proteinExistence type="inferred from homology"/>
<dbReference type="InterPro" id="IPR012340">
    <property type="entry name" value="NA-bd_OB-fold"/>
</dbReference>
<feature type="binding site" evidence="5">
    <location>
        <position position="308"/>
    </location>
    <ligand>
        <name>S-adenosyl-L-methionine</name>
        <dbReference type="ChEBI" id="CHEBI:59789"/>
    </ligand>
</feature>
<dbReference type="GO" id="GO:0070475">
    <property type="term" value="P:rRNA base methylation"/>
    <property type="evidence" value="ECO:0007669"/>
    <property type="project" value="TreeGrafter"/>
</dbReference>
<dbReference type="Proteomes" id="UP000184139">
    <property type="component" value="Unassembled WGS sequence"/>
</dbReference>
<keyword evidence="1" id="KW-0004">4Fe-4S</keyword>
<dbReference type="InterPro" id="IPR029063">
    <property type="entry name" value="SAM-dependent_MTases_sf"/>
</dbReference>
<keyword evidence="1" id="KW-0411">Iron-sulfur</keyword>
<evidence type="ECO:0000256" key="5">
    <source>
        <dbReference type="PROSITE-ProRule" id="PRU01024"/>
    </source>
</evidence>
<protein>
    <submittedName>
        <fullName evidence="7">23S rRNA m(5)U-1939 methyltransferase</fullName>
    </submittedName>
</protein>
<dbReference type="AlphaFoldDB" id="A0A1M5T4U7"/>
<evidence type="ECO:0000256" key="3">
    <source>
        <dbReference type="ARBA" id="ARBA00022679"/>
    </source>
</evidence>
<reference evidence="7 8" key="1">
    <citation type="submission" date="2016-11" db="EMBL/GenBank/DDBJ databases">
        <authorList>
            <person name="Jaros S."/>
            <person name="Januszkiewicz K."/>
            <person name="Wedrychowicz H."/>
        </authorList>
    </citation>
    <scope>NUCLEOTIDE SEQUENCE [LARGE SCALE GENOMIC DNA]</scope>
    <source>
        <strain evidence="7 8">DSM 9705</strain>
    </source>
</reference>
<comment type="similarity">
    <text evidence="5">Belongs to the class I-like SAM-binding methyltransferase superfamily. RNA M5U methyltransferase family.</text>
</comment>
<dbReference type="PROSITE" id="PS01231">
    <property type="entry name" value="TRMA_2"/>
    <property type="match status" value="1"/>
</dbReference>
<gene>
    <name evidence="7" type="ORF">SAMN02745124_00603</name>
</gene>
<evidence type="ECO:0000313" key="7">
    <source>
        <dbReference type="EMBL" id="SHH45769.1"/>
    </source>
</evidence>
<dbReference type="Gene3D" id="2.40.50.140">
    <property type="entry name" value="Nucleic acid-binding proteins"/>
    <property type="match status" value="1"/>
</dbReference>
<keyword evidence="3 5" id="KW-0808">Transferase</keyword>
<dbReference type="CDD" id="cd02440">
    <property type="entry name" value="AdoMet_MTases"/>
    <property type="match status" value="1"/>
</dbReference>
<keyword evidence="1" id="KW-0408">Iron</keyword>
<feature type="binding site" evidence="5">
    <location>
        <position position="329"/>
    </location>
    <ligand>
        <name>S-adenosyl-L-methionine</name>
        <dbReference type="ChEBI" id="CHEBI:59789"/>
    </ligand>
</feature>
<dbReference type="PANTHER" id="PTHR11061">
    <property type="entry name" value="RNA M5U METHYLTRANSFERASE"/>
    <property type="match status" value="1"/>
</dbReference>
<feature type="binding site" evidence="5">
    <location>
        <position position="377"/>
    </location>
    <ligand>
        <name>S-adenosyl-L-methionine</name>
        <dbReference type="ChEBI" id="CHEBI:59789"/>
    </ligand>
</feature>
<dbReference type="InterPro" id="IPR030391">
    <property type="entry name" value="MeTrfase_TrmA_CS"/>
</dbReference>
<dbReference type="PANTHER" id="PTHR11061:SF49">
    <property type="entry name" value="23S RRNA (URACIL(1939)-C(5))-METHYLTRANSFERASE RLMD"/>
    <property type="match status" value="1"/>
</dbReference>
<dbReference type="EMBL" id="FQXS01000002">
    <property type="protein sequence ID" value="SHH45769.1"/>
    <property type="molecule type" value="Genomic_DNA"/>
</dbReference>
<organism evidence="7 8">
    <name type="scientific">Desulfofustis glycolicus DSM 9705</name>
    <dbReference type="NCBI Taxonomy" id="1121409"/>
    <lineage>
        <taxon>Bacteria</taxon>
        <taxon>Pseudomonadati</taxon>
        <taxon>Thermodesulfobacteriota</taxon>
        <taxon>Desulfobulbia</taxon>
        <taxon>Desulfobulbales</taxon>
        <taxon>Desulfocapsaceae</taxon>
        <taxon>Desulfofustis</taxon>
    </lineage>
</organism>
<dbReference type="SUPFAM" id="SSF53335">
    <property type="entry name" value="S-adenosyl-L-methionine-dependent methyltransferases"/>
    <property type="match status" value="1"/>
</dbReference>
<accession>A0A1M5T4U7</accession>
<evidence type="ECO:0000256" key="4">
    <source>
        <dbReference type="ARBA" id="ARBA00022691"/>
    </source>
</evidence>
<evidence type="ECO:0000256" key="2">
    <source>
        <dbReference type="ARBA" id="ARBA00022603"/>
    </source>
</evidence>
<evidence type="ECO:0000256" key="6">
    <source>
        <dbReference type="PROSITE-ProRule" id="PRU10015"/>
    </source>
</evidence>
<keyword evidence="2 5" id="KW-0489">Methyltransferase</keyword>
<dbReference type="Pfam" id="PF05958">
    <property type="entry name" value="tRNA_U5-meth_tr"/>
    <property type="match status" value="1"/>
</dbReference>
<dbReference type="PROSITE" id="PS01230">
    <property type="entry name" value="TRMA_1"/>
    <property type="match status" value="1"/>
</dbReference>
<feature type="binding site" evidence="5">
    <location>
        <position position="279"/>
    </location>
    <ligand>
        <name>S-adenosyl-L-methionine</name>
        <dbReference type="ChEBI" id="CHEBI:59789"/>
    </ligand>
</feature>
<evidence type="ECO:0000256" key="1">
    <source>
        <dbReference type="ARBA" id="ARBA00022485"/>
    </source>
</evidence>
<dbReference type="Gene3D" id="3.40.50.150">
    <property type="entry name" value="Vaccinia Virus protein VP39"/>
    <property type="match status" value="1"/>
</dbReference>
<dbReference type="InterPro" id="IPR010280">
    <property type="entry name" value="U5_MeTrfase_fam"/>
</dbReference>
<dbReference type="Gene3D" id="2.40.50.1070">
    <property type="match status" value="1"/>
</dbReference>
<name>A0A1M5T4U7_9BACT</name>
<dbReference type="InterPro" id="IPR030390">
    <property type="entry name" value="MeTrfase_TrmA_AS"/>
</dbReference>
<dbReference type="PROSITE" id="PS51687">
    <property type="entry name" value="SAM_MT_RNA_M5U"/>
    <property type="match status" value="1"/>
</dbReference>
<sequence>MVVNCKNSQVVTIKKVVNGGYGLASLPDGKTVLVQFGLPGETATIAIDRQHKQLDHARATAIVAPHRGRIEPPCPFYGRCGGCNLQHANYDTQCRLKHDILVDLFARSPVPAISSQASSIAPVRGAAQPFGYRQRIRLRIDDRGQVGFHRFHSHQVVPINRCLLAHPLINESLNRCGGAKPFRMLAGNSESVEFLLDPRESSLCLLFQLRRPPRPADRTAARQLGEGGGERTRILLVGRNFAAEGPFGTPEGAASRLLSMELPGTPPLMLAWEAGGFSQVNNDQNRVLIDCVTSLAAIDETSRVLDLFCGMGNFSLPLARRAAHVLGIESQGSAIRSARLNAARNNLDNLTFRQAAAVDGCRQLVEEAQSFDVIVCDPPRQGMPGLAALLGRLCHDRLIYVSCDPATLVRDCAELTATGFRVVAIQPIDMFPQTHHIETVVLLEKN</sequence>
<feature type="active site" evidence="6">
    <location>
        <position position="403"/>
    </location>
</feature>
<keyword evidence="4 5" id="KW-0949">S-adenosyl-L-methionine</keyword>
<feature type="active site" description="Nucleophile" evidence="5">
    <location>
        <position position="403"/>
    </location>
</feature>